<reference evidence="1 2" key="1">
    <citation type="submission" date="2023-01" db="EMBL/GenBank/DDBJ databases">
        <title>Novel species of the genus Asticcacaulis isolated from rivers.</title>
        <authorList>
            <person name="Lu H."/>
        </authorList>
    </citation>
    <scope>NUCLEOTIDE SEQUENCE [LARGE SCALE GENOMIC DNA]</scope>
    <source>
        <strain evidence="1 2">DXS10W</strain>
    </source>
</reference>
<dbReference type="RefSeq" id="WP_272741531.1">
    <property type="nucleotide sequence ID" value="NZ_JAQQKW010000006.1"/>
</dbReference>
<evidence type="ECO:0000313" key="1">
    <source>
        <dbReference type="EMBL" id="MDC7694823.1"/>
    </source>
</evidence>
<sequence length="272" mass="30354">MLIEGVLEEFRALAAKNSQSMREAYFDQLFHLMGGAIDALIKQGLLSEIDKDAARASVLNDLREAGVSADIYEYRCRIHFALAKIAADRLSDEHINEIEDNPNIPKNNIINKSINTLSLGSEFIYYIQKLSTENHFSDHFFEMLFISTSMSHAGEVLKLDEAGYLDISRLLSSHNGKKGGDKTGKGKSDQAASVLAKMLKYYGPLLSDDPTPRSISDIADFIIGNWPAQGFKGVNDRQSTAYNRDYLVKVLIPDLKKQGLKWTPARPGRKPK</sequence>
<accession>A0ABT5IF82</accession>
<protein>
    <submittedName>
        <fullName evidence="1">Uncharacterized protein</fullName>
    </submittedName>
</protein>
<dbReference type="Proteomes" id="UP001216595">
    <property type="component" value="Unassembled WGS sequence"/>
</dbReference>
<organism evidence="1 2">
    <name type="scientific">Asticcacaulis currens</name>
    <dbReference type="NCBI Taxonomy" id="2984210"/>
    <lineage>
        <taxon>Bacteria</taxon>
        <taxon>Pseudomonadati</taxon>
        <taxon>Pseudomonadota</taxon>
        <taxon>Alphaproteobacteria</taxon>
        <taxon>Caulobacterales</taxon>
        <taxon>Caulobacteraceae</taxon>
        <taxon>Asticcacaulis</taxon>
    </lineage>
</organism>
<comment type="caution">
    <text evidence="1">The sequence shown here is derived from an EMBL/GenBank/DDBJ whole genome shotgun (WGS) entry which is preliminary data.</text>
</comment>
<gene>
    <name evidence="1" type="ORF">PQU94_11080</name>
</gene>
<evidence type="ECO:0000313" key="2">
    <source>
        <dbReference type="Proteomes" id="UP001216595"/>
    </source>
</evidence>
<name>A0ABT5IF82_9CAUL</name>
<proteinExistence type="predicted"/>
<dbReference type="EMBL" id="JAQQKW010000006">
    <property type="protein sequence ID" value="MDC7694823.1"/>
    <property type="molecule type" value="Genomic_DNA"/>
</dbReference>
<keyword evidence="2" id="KW-1185">Reference proteome</keyword>